<reference evidence="2 3" key="1">
    <citation type="submission" date="2020-04" db="EMBL/GenBank/DDBJ databases">
        <authorList>
            <person name="Yoon J."/>
        </authorList>
    </citation>
    <scope>NUCLEOTIDE SEQUENCE [LARGE SCALE GENOMIC DNA]</scope>
    <source>
        <strain evidence="2 3">DJ-13</strain>
    </source>
</reference>
<comment type="caution">
    <text evidence="2">The sequence shown here is derived from an EMBL/GenBank/DDBJ whole genome shotgun (WGS) entry which is preliminary data.</text>
</comment>
<proteinExistence type="predicted"/>
<dbReference type="Pfam" id="PF19578">
    <property type="entry name" value="DUF6090"/>
    <property type="match status" value="1"/>
</dbReference>
<dbReference type="EMBL" id="JAAWWL010000001">
    <property type="protein sequence ID" value="NKI30949.1"/>
    <property type="molecule type" value="Genomic_DNA"/>
</dbReference>
<dbReference type="RefSeq" id="WP_168550563.1">
    <property type="nucleotide sequence ID" value="NZ_JAAWWL010000001.1"/>
</dbReference>
<evidence type="ECO:0000313" key="3">
    <source>
        <dbReference type="Proteomes" id="UP000718451"/>
    </source>
</evidence>
<gene>
    <name evidence="2" type="ORF">HCU67_03275</name>
</gene>
<evidence type="ECO:0000256" key="1">
    <source>
        <dbReference type="SAM" id="Phobius"/>
    </source>
</evidence>
<keyword evidence="1" id="KW-1133">Transmembrane helix</keyword>
<evidence type="ECO:0000313" key="2">
    <source>
        <dbReference type="EMBL" id="NKI30949.1"/>
    </source>
</evidence>
<organism evidence="2 3">
    <name type="scientific">Croceivirga thetidis</name>
    <dbReference type="NCBI Taxonomy" id="2721623"/>
    <lineage>
        <taxon>Bacteria</taxon>
        <taxon>Pseudomonadati</taxon>
        <taxon>Bacteroidota</taxon>
        <taxon>Flavobacteriia</taxon>
        <taxon>Flavobacteriales</taxon>
        <taxon>Flavobacteriaceae</taxon>
        <taxon>Croceivirga</taxon>
    </lineage>
</organism>
<accession>A0ABX1GN07</accession>
<keyword evidence="1" id="KW-0472">Membrane</keyword>
<name>A0ABX1GN07_9FLAO</name>
<dbReference type="Proteomes" id="UP000718451">
    <property type="component" value="Unassembled WGS sequence"/>
</dbReference>
<sequence length="254" mass="29682">MIKLFRKIRQKLLSENKFSKYLLYAVGEIVLVVIGILIALQINNWNEGKKEAESQQKLFANLKIDFENRLSELEEFHASKRQAITNISRINAIISSSHKEFDEDEVGALLAYQLNNFSFNEDFKLLEGVFNTGLINDIKNETLKRKLIEWPQLVEEMLEEQRIFQNDNLTKYGPLLEKYISNRRLYEHFDFRNYALPKGGQITLKENYEGLLKDPLLENLLATKEVHLRISVIDLGNLTNEAKEIIRLLELTHD</sequence>
<keyword evidence="1" id="KW-0812">Transmembrane</keyword>
<dbReference type="InterPro" id="IPR045749">
    <property type="entry name" value="DUF6090"/>
</dbReference>
<keyword evidence="3" id="KW-1185">Reference proteome</keyword>
<feature type="transmembrane region" description="Helical" evidence="1">
    <location>
        <begin position="21"/>
        <end position="40"/>
    </location>
</feature>
<protein>
    <submittedName>
        <fullName evidence="2">Uncharacterized protein</fullName>
    </submittedName>
</protein>